<dbReference type="AlphaFoldDB" id="A0A848H970"/>
<keyword evidence="2" id="KW-1185">Reference proteome</keyword>
<proteinExistence type="predicted"/>
<protein>
    <submittedName>
        <fullName evidence="1">Uncharacterized protein</fullName>
    </submittedName>
</protein>
<evidence type="ECO:0000313" key="2">
    <source>
        <dbReference type="Proteomes" id="UP000541185"/>
    </source>
</evidence>
<comment type="caution">
    <text evidence="1">The sequence shown here is derived from an EMBL/GenBank/DDBJ whole genome shotgun (WGS) entry which is preliminary data.</text>
</comment>
<reference evidence="1 2" key="1">
    <citation type="submission" date="2020-04" db="EMBL/GenBank/DDBJ databases">
        <title>Ramlibacter sp. G-1-2-2 isolated from soil.</title>
        <authorList>
            <person name="Dahal R.H."/>
        </authorList>
    </citation>
    <scope>NUCLEOTIDE SEQUENCE [LARGE SCALE GENOMIC DNA]</scope>
    <source>
        <strain evidence="1 2">G-1-2-2</strain>
    </source>
</reference>
<organism evidence="1 2">
    <name type="scientific">Ramlibacter agri</name>
    <dbReference type="NCBI Taxonomy" id="2728837"/>
    <lineage>
        <taxon>Bacteria</taxon>
        <taxon>Pseudomonadati</taxon>
        <taxon>Pseudomonadota</taxon>
        <taxon>Betaproteobacteria</taxon>
        <taxon>Burkholderiales</taxon>
        <taxon>Comamonadaceae</taxon>
        <taxon>Ramlibacter</taxon>
    </lineage>
</organism>
<dbReference type="RefSeq" id="WP_169418346.1">
    <property type="nucleotide sequence ID" value="NZ_JABBFX010000001.1"/>
</dbReference>
<gene>
    <name evidence="1" type="ORF">HHL11_10590</name>
</gene>
<evidence type="ECO:0000313" key="1">
    <source>
        <dbReference type="EMBL" id="NML44198.1"/>
    </source>
</evidence>
<accession>A0A848H970</accession>
<name>A0A848H970_9BURK</name>
<sequence>MRANPFEEHFAAVAAERAAWDAARNRMPGMPEFDHETWEAWCTAVRRSDEARRAMMQAVAGRPFSI</sequence>
<dbReference type="EMBL" id="JABBFX010000001">
    <property type="protein sequence ID" value="NML44198.1"/>
    <property type="molecule type" value="Genomic_DNA"/>
</dbReference>
<dbReference type="Proteomes" id="UP000541185">
    <property type="component" value="Unassembled WGS sequence"/>
</dbReference>